<comment type="caution">
    <text evidence="2">The sequence shown here is derived from an EMBL/GenBank/DDBJ whole genome shotgun (WGS) entry which is preliminary data.</text>
</comment>
<feature type="transmembrane region" description="Helical" evidence="1">
    <location>
        <begin position="56"/>
        <end position="82"/>
    </location>
</feature>
<sequence>MHLAKWLAHTPWPILALDLLRANLVGALFTFAFLRFGMPSQDSFQFDDITALNQGIFLTYLILAMIVGGALSIKLSLPVLVWHRRRTRLDNGLARKRALRLPVTLSLVN</sequence>
<reference evidence="2" key="1">
    <citation type="submission" date="2012-02" db="EMBL/GenBank/DDBJ databases">
        <title>Whole genome shotgun sequence of Gordonia otitidis NBRC 100426.</title>
        <authorList>
            <person name="Yoshida I."/>
            <person name="Hosoyama A."/>
            <person name="Tsuchikane K."/>
            <person name="Katsumata H."/>
            <person name="Yamazaki S."/>
            <person name="Fujita N."/>
        </authorList>
    </citation>
    <scope>NUCLEOTIDE SEQUENCE [LARGE SCALE GENOMIC DNA]</scope>
    <source>
        <strain evidence="2">NBRC 100426</strain>
    </source>
</reference>
<protein>
    <submittedName>
        <fullName evidence="2">Adenylate cyclase</fullName>
    </submittedName>
</protein>
<keyword evidence="1" id="KW-1133">Transmembrane helix</keyword>
<feature type="non-terminal residue" evidence="2">
    <location>
        <position position="109"/>
    </location>
</feature>
<gene>
    <name evidence="2" type="ORF">GOOTI_008_00010</name>
</gene>
<keyword evidence="1" id="KW-0472">Membrane</keyword>
<proteinExistence type="predicted"/>
<keyword evidence="1" id="KW-0812">Transmembrane</keyword>
<accession>H5TG50</accession>
<evidence type="ECO:0000313" key="3">
    <source>
        <dbReference type="Proteomes" id="UP000005038"/>
    </source>
</evidence>
<evidence type="ECO:0000256" key="1">
    <source>
        <dbReference type="SAM" id="Phobius"/>
    </source>
</evidence>
<keyword evidence="3" id="KW-1185">Reference proteome</keyword>
<dbReference type="AlphaFoldDB" id="H5TG50"/>
<dbReference type="Proteomes" id="UP000005038">
    <property type="component" value="Unassembled WGS sequence"/>
</dbReference>
<dbReference type="EMBL" id="BAFB01000008">
    <property type="protein sequence ID" value="GAB32458.1"/>
    <property type="molecule type" value="Genomic_DNA"/>
</dbReference>
<name>H5TG50_GORO1</name>
<organism evidence="2 3">
    <name type="scientific">Gordonia otitidis (strain DSM 44809 / CCUG 52243 / JCM 12355 / NBRC 100426 / IFM 10032)</name>
    <dbReference type="NCBI Taxonomy" id="1108044"/>
    <lineage>
        <taxon>Bacteria</taxon>
        <taxon>Bacillati</taxon>
        <taxon>Actinomycetota</taxon>
        <taxon>Actinomycetes</taxon>
        <taxon>Mycobacteriales</taxon>
        <taxon>Gordoniaceae</taxon>
        <taxon>Gordonia</taxon>
    </lineage>
</organism>
<dbReference type="STRING" id="1108044.GOOTI_008_00010"/>
<evidence type="ECO:0000313" key="2">
    <source>
        <dbReference type="EMBL" id="GAB32458.1"/>
    </source>
</evidence>
<feature type="transmembrane region" description="Helical" evidence="1">
    <location>
        <begin position="12"/>
        <end position="36"/>
    </location>
</feature>